<evidence type="ECO:0000256" key="13">
    <source>
        <dbReference type="HAMAP-Rule" id="MF_01395"/>
    </source>
</evidence>
<dbReference type="GO" id="GO:0008270">
    <property type="term" value="F:zinc ion binding"/>
    <property type="evidence" value="ECO:0007669"/>
    <property type="project" value="UniProtKB-UniRule"/>
</dbReference>
<evidence type="ECO:0000256" key="3">
    <source>
        <dbReference type="ARBA" id="ARBA00022679"/>
    </source>
</evidence>
<keyword evidence="3 13" id="KW-0808">Transferase</keyword>
<keyword evidence="6 13" id="KW-0863">Zinc-finger</keyword>
<keyword evidence="13" id="KW-0963">Cytoplasm</keyword>
<evidence type="ECO:0000256" key="10">
    <source>
        <dbReference type="ARBA" id="ARBA00023098"/>
    </source>
</evidence>
<name>A0A9D0YPV9_AQUAO</name>
<sequence>MKLFDFFRRKKNIPEGLWTKCPSCKELLYTPDLKDNFWVCPECGYHFRIDAKTRVDITLDPENRKPLFGEIKPTDPLMFEDLKPYTKRLEEAKNKSKVDEAILFYKGEIYKRLVVVGVMDFNFIGGSMGSVVGERFFRACRYCAQKELPLIVFTASGGARMQESILSLMQMAKTSLAVGFLREKGIPYITVLTDPTMGGVSASFAFLGDIIVAEPGARIGFAGARVIEQTIKQKLPKGFQTAEFLLEKGLIDNVIHRKDLKNFLKDMVDMLFYKAKEWNLDRLNATP</sequence>
<feature type="binding site" evidence="13">
    <location>
        <position position="24"/>
    </location>
    <ligand>
        <name>Zn(2+)</name>
        <dbReference type="ChEBI" id="CHEBI:29105"/>
    </ligand>
</feature>
<dbReference type="AlphaFoldDB" id="A0A9D0YPV9"/>
<accession>A0A9D0YPV9</accession>
<evidence type="ECO:0000256" key="12">
    <source>
        <dbReference type="ARBA" id="ARBA00025280"/>
    </source>
</evidence>
<dbReference type="InterPro" id="IPR000438">
    <property type="entry name" value="Acetyl_CoA_COase_Trfase_b_su"/>
</dbReference>
<comment type="pathway">
    <text evidence="13">Lipid metabolism; malonyl-CoA biosynthesis; malonyl-CoA from acetyl-CoA: step 1/1.</text>
</comment>
<keyword evidence="4 13" id="KW-0479">Metal-binding</keyword>
<evidence type="ECO:0000256" key="8">
    <source>
        <dbReference type="ARBA" id="ARBA00022833"/>
    </source>
</evidence>
<evidence type="ECO:0000313" key="15">
    <source>
        <dbReference type="EMBL" id="HIP98865.1"/>
    </source>
</evidence>
<organism evidence="15 16">
    <name type="scientific">Aquifex aeolicus</name>
    <dbReference type="NCBI Taxonomy" id="63363"/>
    <lineage>
        <taxon>Bacteria</taxon>
        <taxon>Pseudomonadati</taxon>
        <taxon>Aquificota</taxon>
        <taxon>Aquificia</taxon>
        <taxon>Aquificales</taxon>
        <taxon>Aquificaceae</taxon>
        <taxon>Aquifex</taxon>
    </lineage>
</organism>
<dbReference type="Pfam" id="PF01039">
    <property type="entry name" value="Carboxyl_trans"/>
    <property type="match status" value="1"/>
</dbReference>
<keyword evidence="11 13" id="KW-0275">Fatty acid biosynthesis</keyword>
<dbReference type="GO" id="GO:0016743">
    <property type="term" value="F:carboxyl- or carbamoyltransferase activity"/>
    <property type="evidence" value="ECO:0007669"/>
    <property type="project" value="UniProtKB-UniRule"/>
</dbReference>
<evidence type="ECO:0000256" key="7">
    <source>
        <dbReference type="ARBA" id="ARBA00022832"/>
    </source>
</evidence>
<reference evidence="15" key="1">
    <citation type="journal article" date="2020" name="ISME J.">
        <title>Gammaproteobacteria mediating utilization of methyl-, sulfur- and petroleum organic compounds in deep ocean hydrothermal plumes.</title>
        <authorList>
            <person name="Zhou Z."/>
            <person name="Liu Y."/>
            <person name="Pan J."/>
            <person name="Cron B.R."/>
            <person name="Toner B.M."/>
            <person name="Anantharaman K."/>
            <person name="Breier J.A."/>
            <person name="Dick G.J."/>
            <person name="Li M."/>
        </authorList>
    </citation>
    <scope>NUCLEOTIDE SEQUENCE</scope>
    <source>
        <strain evidence="15">SZUA-1501</strain>
    </source>
</reference>
<comment type="subcellular location">
    <subcellularLocation>
        <location evidence="1 13">Cytoplasm</location>
    </subcellularLocation>
</comment>
<dbReference type="PANTHER" id="PTHR42995:SF5">
    <property type="entry name" value="ACETYL-COENZYME A CARBOXYLASE CARBOXYL TRANSFERASE SUBUNIT BETA, CHLOROPLASTIC"/>
    <property type="match status" value="1"/>
</dbReference>
<keyword evidence="7 13" id="KW-0276">Fatty acid metabolism</keyword>
<dbReference type="SUPFAM" id="SSF52096">
    <property type="entry name" value="ClpP/crotonase"/>
    <property type="match status" value="1"/>
</dbReference>
<dbReference type="InterPro" id="IPR029045">
    <property type="entry name" value="ClpP/crotonase-like_dom_sf"/>
</dbReference>
<comment type="subunit">
    <text evidence="13">Acetyl-CoA carboxylase is a heterohexamer composed of biotin carboxyl carrier protein (AccB), biotin carboxylase (AccC) and two subunits each of ACCase subunit alpha (AccA) and ACCase subunit beta (AccD).</text>
</comment>
<keyword evidence="5 13" id="KW-0547">Nucleotide-binding</keyword>
<dbReference type="HAMAP" id="MF_01395">
    <property type="entry name" value="AcetylCoA_CT_beta"/>
    <property type="match status" value="1"/>
</dbReference>
<feature type="binding site" evidence="13">
    <location>
        <position position="21"/>
    </location>
    <ligand>
        <name>Zn(2+)</name>
        <dbReference type="ChEBI" id="CHEBI:29105"/>
    </ligand>
</feature>
<dbReference type="GO" id="GO:2001295">
    <property type="term" value="P:malonyl-CoA biosynthetic process"/>
    <property type="evidence" value="ECO:0007669"/>
    <property type="project" value="UniProtKB-UniRule"/>
</dbReference>
<evidence type="ECO:0000259" key="14">
    <source>
        <dbReference type="PROSITE" id="PS50980"/>
    </source>
</evidence>
<dbReference type="GO" id="GO:0005524">
    <property type="term" value="F:ATP binding"/>
    <property type="evidence" value="ECO:0007669"/>
    <property type="project" value="UniProtKB-KW"/>
</dbReference>
<dbReference type="Pfam" id="PF17848">
    <property type="entry name" value="Zn_ribbon_ACC"/>
    <property type="match status" value="1"/>
</dbReference>
<dbReference type="PROSITE" id="PS50980">
    <property type="entry name" value="COA_CT_NTER"/>
    <property type="match status" value="1"/>
</dbReference>
<evidence type="ECO:0000256" key="9">
    <source>
        <dbReference type="ARBA" id="ARBA00022840"/>
    </source>
</evidence>
<comment type="cofactor">
    <cofactor evidence="13">
        <name>Zn(2+)</name>
        <dbReference type="ChEBI" id="CHEBI:29105"/>
    </cofactor>
    <text evidence="13">Binds 1 zinc ion per subunit.</text>
</comment>
<evidence type="ECO:0000313" key="16">
    <source>
        <dbReference type="Proteomes" id="UP000606463"/>
    </source>
</evidence>
<keyword evidence="10 13" id="KW-0443">Lipid metabolism</keyword>
<dbReference type="EC" id="2.1.3.15" evidence="13"/>
<comment type="function">
    <text evidence="12 13">Component of the acetyl coenzyme A carboxylase (ACC) complex. Biotin carboxylase (BC) catalyzes the carboxylation of biotin on its carrier protein (BCCP) and then the CO(2) group is transferred by the transcarboxylase to acetyl-CoA to form malonyl-CoA.</text>
</comment>
<gene>
    <name evidence="13" type="primary">accD</name>
    <name evidence="15" type="ORF">EYH37_05870</name>
</gene>
<dbReference type="GO" id="GO:0003989">
    <property type="term" value="F:acetyl-CoA carboxylase activity"/>
    <property type="evidence" value="ECO:0007669"/>
    <property type="project" value="InterPro"/>
</dbReference>
<proteinExistence type="inferred from homology"/>
<dbReference type="PRINTS" id="PR01070">
    <property type="entry name" value="ACCCTRFRASEB"/>
</dbReference>
<comment type="caution">
    <text evidence="15">The sequence shown here is derived from an EMBL/GenBank/DDBJ whole genome shotgun (WGS) entry which is preliminary data.</text>
</comment>
<dbReference type="NCBIfam" id="TIGR00515">
    <property type="entry name" value="accD"/>
    <property type="match status" value="1"/>
</dbReference>
<keyword evidence="8 13" id="KW-0862">Zinc</keyword>
<evidence type="ECO:0000256" key="11">
    <source>
        <dbReference type="ARBA" id="ARBA00023160"/>
    </source>
</evidence>
<dbReference type="GO" id="GO:0009317">
    <property type="term" value="C:acetyl-CoA carboxylase complex"/>
    <property type="evidence" value="ECO:0007669"/>
    <property type="project" value="InterPro"/>
</dbReference>
<dbReference type="PANTHER" id="PTHR42995">
    <property type="entry name" value="ACETYL-COENZYME A CARBOXYLASE CARBOXYL TRANSFERASE SUBUNIT BETA, CHLOROPLASTIC"/>
    <property type="match status" value="1"/>
</dbReference>
<protein>
    <recommendedName>
        <fullName evidence="13">Acetyl-coenzyme A carboxylase carboxyl transferase subunit beta</fullName>
        <shortName evidence="13">ACCase subunit beta</shortName>
        <shortName evidence="13">Acetyl-CoA carboxylase carboxyltransferase subunit beta</shortName>
        <ecNumber evidence="13">2.1.3.15</ecNumber>
    </recommendedName>
</protein>
<keyword evidence="15" id="KW-0436">Ligase</keyword>
<feature type="zinc finger region" description="C4-type" evidence="13">
    <location>
        <begin position="21"/>
        <end position="43"/>
    </location>
</feature>
<dbReference type="EMBL" id="DQVE01000057">
    <property type="protein sequence ID" value="HIP98865.1"/>
    <property type="molecule type" value="Genomic_DNA"/>
</dbReference>
<evidence type="ECO:0000256" key="6">
    <source>
        <dbReference type="ARBA" id="ARBA00022771"/>
    </source>
</evidence>
<dbReference type="Proteomes" id="UP000606463">
    <property type="component" value="Unassembled WGS sequence"/>
</dbReference>
<comment type="similarity">
    <text evidence="13">Belongs to the AccD/PCCB family.</text>
</comment>
<evidence type="ECO:0000256" key="5">
    <source>
        <dbReference type="ARBA" id="ARBA00022741"/>
    </source>
</evidence>
<feature type="binding site" evidence="13">
    <location>
        <position position="43"/>
    </location>
    <ligand>
        <name>Zn(2+)</name>
        <dbReference type="ChEBI" id="CHEBI:29105"/>
    </ligand>
</feature>
<evidence type="ECO:0000256" key="2">
    <source>
        <dbReference type="ARBA" id="ARBA00022516"/>
    </source>
</evidence>
<comment type="catalytic activity">
    <reaction evidence="13">
        <text>N(6)-carboxybiotinyl-L-lysyl-[protein] + acetyl-CoA = N(6)-biotinyl-L-lysyl-[protein] + malonyl-CoA</text>
        <dbReference type="Rhea" id="RHEA:54728"/>
        <dbReference type="Rhea" id="RHEA-COMP:10505"/>
        <dbReference type="Rhea" id="RHEA-COMP:10506"/>
        <dbReference type="ChEBI" id="CHEBI:57288"/>
        <dbReference type="ChEBI" id="CHEBI:57384"/>
        <dbReference type="ChEBI" id="CHEBI:83144"/>
        <dbReference type="ChEBI" id="CHEBI:83145"/>
        <dbReference type="EC" id="2.1.3.15"/>
    </reaction>
</comment>
<dbReference type="GO" id="GO:0006633">
    <property type="term" value="P:fatty acid biosynthetic process"/>
    <property type="evidence" value="ECO:0007669"/>
    <property type="project" value="UniProtKB-KW"/>
</dbReference>
<dbReference type="InterPro" id="IPR034733">
    <property type="entry name" value="AcCoA_carboxyl_beta"/>
</dbReference>
<evidence type="ECO:0000256" key="4">
    <source>
        <dbReference type="ARBA" id="ARBA00022723"/>
    </source>
</evidence>
<feature type="domain" description="CoA carboxyltransferase N-terminal" evidence="14">
    <location>
        <begin position="17"/>
        <end position="286"/>
    </location>
</feature>
<keyword evidence="9 13" id="KW-0067">ATP-binding</keyword>
<feature type="binding site" evidence="13">
    <location>
        <position position="40"/>
    </location>
    <ligand>
        <name>Zn(2+)</name>
        <dbReference type="ChEBI" id="CHEBI:29105"/>
    </ligand>
</feature>
<dbReference type="InterPro" id="IPR041010">
    <property type="entry name" value="Znf-ACC"/>
</dbReference>
<evidence type="ECO:0000256" key="1">
    <source>
        <dbReference type="ARBA" id="ARBA00004496"/>
    </source>
</evidence>
<dbReference type="InterPro" id="IPR011762">
    <property type="entry name" value="COA_CT_N"/>
</dbReference>
<dbReference type="Gene3D" id="3.90.226.10">
    <property type="entry name" value="2-enoyl-CoA Hydratase, Chain A, domain 1"/>
    <property type="match status" value="1"/>
</dbReference>
<keyword evidence="2 13" id="KW-0444">Lipid biosynthesis</keyword>